<dbReference type="OrthoDB" id="305468at2"/>
<evidence type="ECO:0000259" key="2">
    <source>
        <dbReference type="Pfam" id="PF03816"/>
    </source>
</evidence>
<accession>A0A660L5Z4</accession>
<dbReference type="InterPro" id="IPR004474">
    <property type="entry name" value="LytR_CpsA_psr"/>
</dbReference>
<comment type="caution">
    <text evidence="3">The sequence shown here is derived from an EMBL/GenBank/DDBJ whole genome shotgun (WGS) entry which is preliminary data.</text>
</comment>
<evidence type="ECO:0000313" key="4">
    <source>
        <dbReference type="Proteomes" id="UP000267019"/>
    </source>
</evidence>
<evidence type="ECO:0000313" key="3">
    <source>
        <dbReference type="EMBL" id="RKQ88848.1"/>
    </source>
</evidence>
<dbReference type="EMBL" id="RBIJ01000001">
    <property type="protein sequence ID" value="RKQ88848.1"/>
    <property type="molecule type" value="Genomic_DNA"/>
</dbReference>
<dbReference type="PANTHER" id="PTHR33392">
    <property type="entry name" value="POLYISOPRENYL-TEICHOIC ACID--PEPTIDOGLYCAN TEICHOIC ACID TRANSFERASE TAGU"/>
    <property type="match status" value="1"/>
</dbReference>
<dbReference type="NCBIfam" id="TIGR00350">
    <property type="entry name" value="lytR_cpsA_psr"/>
    <property type="match status" value="1"/>
</dbReference>
<proteinExistence type="inferred from homology"/>
<sequence length="329" mass="37166">MRWKRALFFGGSAVAILLVGAIAYAAYLFHKAAVTADSIYEEVKRTEPPKREDKVDLRQLKPVSLLLLGVDERPEEGDSGRSDAMLYVTLNPQEKSMYILSIQRDIRIPLKGVGKRSGTLDKINHAYAYGGPTGSVETVENFLGLPVDYYIAINFQGFADLVDLIGGITVDNPVEWTDPGYYKPGFVYRKGPIRLENGAMALGYIRMRYWDPEGDIGRNARERQVLQAILQKASRPEMILKLDQFLNIVGKNMKTNLTYEDMQRLIRDYRSCMDNIHELAFDLEPLWLNGISYQKVKPESYERVTATLREHLGISAPAQADGTPRTKTP</sequence>
<feature type="domain" description="Cell envelope-related transcriptional attenuator" evidence="2">
    <location>
        <begin position="81"/>
        <end position="234"/>
    </location>
</feature>
<dbReference type="Pfam" id="PF03816">
    <property type="entry name" value="LytR_cpsA_psr"/>
    <property type="match status" value="1"/>
</dbReference>
<dbReference type="PANTHER" id="PTHR33392:SF6">
    <property type="entry name" value="POLYISOPRENYL-TEICHOIC ACID--PEPTIDOGLYCAN TEICHOIC ACID TRANSFERASE TAGU"/>
    <property type="match status" value="1"/>
</dbReference>
<gene>
    <name evidence="3" type="ORF">C7438_0495</name>
</gene>
<reference evidence="3 4" key="1">
    <citation type="submission" date="2018-10" db="EMBL/GenBank/DDBJ databases">
        <title>Genomic Encyclopedia of Type Strains, Phase IV (KMG-IV): sequencing the most valuable type-strain genomes for metagenomic binning, comparative biology and taxonomic classification.</title>
        <authorList>
            <person name="Goeker M."/>
        </authorList>
    </citation>
    <scope>NUCLEOTIDE SEQUENCE [LARGE SCALE GENOMIC DNA]</scope>
    <source>
        <strain evidence="3 4">DSM 22653</strain>
    </source>
</reference>
<name>A0A660L5Z4_9BACL</name>
<evidence type="ECO:0000256" key="1">
    <source>
        <dbReference type="ARBA" id="ARBA00006068"/>
    </source>
</evidence>
<keyword evidence="4" id="KW-1185">Reference proteome</keyword>
<dbReference type="AlphaFoldDB" id="A0A660L5Z4"/>
<dbReference type="Proteomes" id="UP000267019">
    <property type="component" value="Unassembled WGS sequence"/>
</dbReference>
<protein>
    <submittedName>
        <fullName evidence="3">LytR family transcriptional attenuator</fullName>
    </submittedName>
</protein>
<dbReference type="RefSeq" id="WP_121443741.1">
    <property type="nucleotide sequence ID" value="NZ_RBIJ01000001.1"/>
</dbReference>
<comment type="similarity">
    <text evidence="1">Belongs to the LytR/CpsA/Psr (LCP) family.</text>
</comment>
<dbReference type="Gene3D" id="3.40.630.190">
    <property type="entry name" value="LCP protein"/>
    <property type="match status" value="1"/>
</dbReference>
<organism evidence="3 4">
    <name type="scientific">Brockia lithotrophica</name>
    <dbReference type="NCBI Taxonomy" id="933949"/>
    <lineage>
        <taxon>Bacteria</taxon>
        <taxon>Bacillati</taxon>
        <taxon>Bacillota</taxon>
        <taxon>Bacilli</taxon>
        <taxon>Bacillales</taxon>
        <taxon>Bacillales Family X. Incertae Sedis</taxon>
        <taxon>Brockia</taxon>
    </lineage>
</organism>
<dbReference type="InterPro" id="IPR050922">
    <property type="entry name" value="LytR/CpsA/Psr_CW_biosynth"/>
</dbReference>